<dbReference type="InterPro" id="IPR051552">
    <property type="entry name" value="HptR"/>
</dbReference>
<dbReference type="InterPro" id="IPR020449">
    <property type="entry name" value="Tscrpt_reg_AraC-type_HTH"/>
</dbReference>
<dbReference type="CDD" id="cd17536">
    <property type="entry name" value="REC_YesN-like"/>
    <property type="match status" value="1"/>
</dbReference>
<accession>W4QT44</accession>
<dbReference type="PROSITE" id="PS01124">
    <property type="entry name" value="HTH_ARAC_FAMILY_2"/>
    <property type="match status" value="1"/>
</dbReference>
<dbReference type="Gene3D" id="3.40.50.2300">
    <property type="match status" value="1"/>
</dbReference>
<keyword evidence="2" id="KW-0963">Cytoplasm</keyword>
<feature type="modified residue" description="4-aspartylphosphate" evidence="8">
    <location>
        <position position="54"/>
    </location>
</feature>
<dbReference type="GO" id="GO:0003700">
    <property type="term" value="F:DNA-binding transcription factor activity"/>
    <property type="evidence" value="ECO:0007669"/>
    <property type="project" value="InterPro"/>
</dbReference>
<evidence type="ECO:0000256" key="1">
    <source>
        <dbReference type="ARBA" id="ARBA00004496"/>
    </source>
</evidence>
<evidence type="ECO:0000256" key="6">
    <source>
        <dbReference type="ARBA" id="ARBA00023125"/>
    </source>
</evidence>
<evidence type="ECO:0000259" key="9">
    <source>
        <dbReference type="PROSITE" id="PS01124"/>
    </source>
</evidence>
<dbReference type="InterPro" id="IPR018060">
    <property type="entry name" value="HTH_AraC"/>
</dbReference>
<dbReference type="PANTHER" id="PTHR42713:SF3">
    <property type="entry name" value="TRANSCRIPTIONAL REGULATORY PROTEIN HPTR"/>
    <property type="match status" value="1"/>
</dbReference>
<dbReference type="InterPro" id="IPR001789">
    <property type="entry name" value="Sig_transdc_resp-reg_receiver"/>
</dbReference>
<dbReference type="PROSITE" id="PS00041">
    <property type="entry name" value="HTH_ARAC_FAMILY_1"/>
    <property type="match status" value="1"/>
</dbReference>
<comment type="caution">
    <text evidence="11">The sequence shown here is derived from an EMBL/GenBank/DDBJ whole genome shotgun (WGS) entry which is preliminary data.</text>
</comment>
<reference evidence="11 12" key="1">
    <citation type="journal article" date="2014" name="Genome Announc.">
        <title>Draft Genome Sequences of Three Alkaliphilic Bacillus Strains, Bacillus wakoensis JCM 9140T, Bacillus akibai JCM 9157T, and Bacillus hemicellulosilyticus JCM 9152T.</title>
        <authorList>
            <person name="Yuki M."/>
            <person name="Oshima K."/>
            <person name="Suda W."/>
            <person name="Oshida Y."/>
            <person name="Kitamura K."/>
            <person name="Iida T."/>
            <person name="Hattori M."/>
            <person name="Ohkuma M."/>
        </authorList>
    </citation>
    <scope>NUCLEOTIDE SEQUENCE [LARGE SCALE GENOMIC DNA]</scope>
    <source>
        <strain evidence="11 12">JCM 9157</strain>
    </source>
</reference>
<dbReference type="eggNOG" id="COG2207">
    <property type="taxonomic scope" value="Bacteria"/>
</dbReference>
<keyword evidence="7" id="KW-0804">Transcription</keyword>
<dbReference type="SMART" id="SM00448">
    <property type="entry name" value="REC"/>
    <property type="match status" value="1"/>
</dbReference>
<dbReference type="PROSITE" id="PS50110">
    <property type="entry name" value="RESPONSE_REGULATORY"/>
    <property type="match status" value="1"/>
</dbReference>
<dbReference type="STRING" id="1236973.JCM9157_2372"/>
<evidence type="ECO:0000259" key="10">
    <source>
        <dbReference type="PROSITE" id="PS50110"/>
    </source>
</evidence>
<gene>
    <name evidence="11" type="ORF">JCM9157_2372</name>
</gene>
<dbReference type="GO" id="GO:0043565">
    <property type="term" value="F:sequence-specific DNA binding"/>
    <property type="evidence" value="ECO:0007669"/>
    <property type="project" value="InterPro"/>
</dbReference>
<evidence type="ECO:0000256" key="7">
    <source>
        <dbReference type="ARBA" id="ARBA00023163"/>
    </source>
</evidence>
<comment type="subcellular location">
    <subcellularLocation>
        <location evidence="1">Cytoplasm</location>
    </subcellularLocation>
</comment>
<keyword evidence="4" id="KW-0902">Two-component regulatory system</keyword>
<evidence type="ECO:0000256" key="2">
    <source>
        <dbReference type="ARBA" id="ARBA00022490"/>
    </source>
</evidence>
<dbReference type="PRINTS" id="PR00032">
    <property type="entry name" value="HTHARAC"/>
</dbReference>
<evidence type="ECO:0000256" key="8">
    <source>
        <dbReference type="PROSITE-ProRule" id="PRU00169"/>
    </source>
</evidence>
<dbReference type="Gene3D" id="1.10.10.60">
    <property type="entry name" value="Homeodomain-like"/>
    <property type="match status" value="2"/>
</dbReference>
<dbReference type="Pfam" id="PF00072">
    <property type="entry name" value="Response_reg"/>
    <property type="match status" value="1"/>
</dbReference>
<dbReference type="PANTHER" id="PTHR42713">
    <property type="entry name" value="HISTIDINE KINASE-RELATED"/>
    <property type="match status" value="1"/>
</dbReference>
<evidence type="ECO:0000256" key="3">
    <source>
        <dbReference type="ARBA" id="ARBA00022553"/>
    </source>
</evidence>
<feature type="domain" description="Response regulatory" evidence="10">
    <location>
        <begin position="2"/>
        <end position="119"/>
    </location>
</feature>
<protein>
    <submittedName>
        <fullName evidence="11">Two-component response regulator yesN</fullName>
    </submittedName>
</protein>
<keyword evidence="12" id="KW-1185">Reference proteome</keyword>
<dbReference type="AlphaFoldDB" id="W4QT44"/>
<dbReference type="GO" id="GO:0000160">
    <property type="term" value="P:phosphorelay signal transduction system"/>
    <property type="evidence" value="ECO:0007669"/>
    <property type="project" value="UniProtKB-KW"/>
</dbReference>
<keyword evidence="6" id="KW-0238">DNA-binding</keyword>
<dbReference type="SUPFAM" id="SSF52172">
    <property type="entry name" value="CheY-like"/>
    <property type="match status" value="1"/>
</dbReference>
<dbReference type="SUPFAM" id="SSF46689">
    <property type="entry name" value="Homeodomain-like"/>
    <property type="match status" value="2"/>
</dbReference>
<sequence>MKAIIIDDEKHVREGLLLLADWDRFHVTTVLEAADGHEAMDLILKHKPEIIFTDMNMPRCDGIELLKKIHTTKLNAKVIVISGYDDFKYTKNAITCGGFDYLLKPINPTELNDTIQRAITEWKEQNKAISISPVEKEKNTVQQIEEYIRLNFREDIKLQDIANRFFLSREYISRKFKQEYQETLIDYVTKVRMEHAKQLLRNPVLKIYEVAEEVGYQNDKYFIKVFKKMEGITPKEFRNITAKKSMIITEEFNKILLSSKKDCFRMKVPKLFSKR</sequence>
<dbReference type="OrthoDB" id="159632at2"/>
<evidence type="ECO:0000256" key="4">
    <source>
        <dbReference type="ARBA" id="ARBA00023012"/>
    </source>
</evidence>
<dbReference type="GO" id="GO:0005737">
    <property type="term" value="C:cytoplasm"/>
    <property type="evidence" value="ECO:0007669"/>
    <property type="project" value="UniProtKB-SubCell"/>
</dbReference>
<dbReference type="SMART" id="SM00342">
    <property type="entry name" value="HTH_ARAC"/>
    <property type="match status" value="1"/>
</dbReference>
<proteinExistence type="predicted"/>
<keyword evidence="5" id="KW-0805">Transcription regulation</keyword>
<evidence type="ECO:0000313" key="11">
    <source>
        <dbReference type="EMBL" id="GAE35271.1"/>
    </source>
</evidence>
<dbReference type="EMBL" id="BAUV01000016">
    <property type="protein sequence ID" value="GAE35271.1"/>
    <property type="molecule type" value="Genomic_DNA"/>
</dbReference>
<dbReference type="Pfam" id="PF12833">
    <property type="entry name" value="HTH_18"/>
    <property type="match status" value="1"/>
</dbReference>
<organism evidence="11 12">
    <name type="scientific">Halalkalibacter akibai (strain ATCC 43226 / DSM 21942 / CIP 109018 / JCM 9157 / 1139)</name>
    <name type="common">Bacillus akibai</name>
    <dbReference type="NCBI Taxonomy" id="1236973"/>
    <lineage>
        <taxon>Bacteria</taxon>
        <taxon>Bacillati</taxon>
        <taxon>Bacillota</taxon>
        <taxon>Bacilli</taxon>
        <taxon>Bacillales</taxon>
        <taxon>Bacillaceae</taxon>
        <taxon>Halalkalibacter</taxon>
    </lineage>
</organism>
<name>W4QT44_HALA3</name>
<dbReference type="RefSeq" id="WP_081734136.1">
    <property type="nucleotide sequence ID" value="NZ_BAUV01000016.1"/>
</dbReference>
<dbReference type="InterPro" id="IPR009057">
    <property type="entry name" value="Homeodomain-like_sf"/>
</dbReference>
<evidence type="ECO:0000256" key="5">
    <source>
        <dbReference type="ARBA" id="ARBA00023015"/>
    </source>
</evidence>
<dbReference type="eggNOG" id="COG4753">
    <property type="taxonomic scope" value="Bacteria"/>
</dbReference>
<feature type="domain" description="HTH araC/xylS-type" evidence="9">
    <location>
        <begin position="142"/>
        <end position="240"/>
    </location>
</feature>
<dbReference type="Proteomes" id="UP000018896">
    <property type="component" value="Unassembled WGS sequence"/>
</dbReference>
<evidence type="ECO:0000313" key="12">
    <source>
        <dbReference type="Proteomes" id="UP000018896"/>
    </source>
</evidence>
<keyword evidence="3 8" id="KW-0597">Phosphoprotein</keyword>
<dbReference type="InterPro" id="IPR018062">
    <property type="entry name" value="HTH_AraC-typ_CS"/>
</dbReference>
<dbReference type="InterPro" id="IPR011006">
    <property type="entry name" value="CheY-like_superfamily"/>
</dbReference>